<evidence type="ECO:0000256" key="2">
    <source>
        <dbReference type="ARBA" id="ARBA00001946"/>
    </source>
</evidence>
<dbReference type="PROSITE" id="PS01032">
    <property type="entry name" value="PPM_1"/>
    <property type="match status" value="1"/>
</dbReference>
<gene>
    <name evidence="12" type="ORF">H6P81_017290</name>
</gene>
<feature type="region of interest" description="Disordered" evidence="10">
    <location>
        <begin position="39"/>
        <end position="102"/>
    </location>
</feature>
<feature type="compositionally biased region" description="Polar residues" evidence="10">
    <location>
        <begin position="79"/>
        <end position="89"/>
    </location>
</feature>
<keyword evidence="6" id="KW-0460">Magnesium</keyword>
<reference evidence="12 13" key="1">
    <citation type="submission" date="2021-07" db="EMBL/GenBank/DDBJ databases">
        <title>The Aristolochia fimbriata genome: insights into angiosperm evolution, floral development and chemical biosynthesis.</title>
        <authorList>
            <person name="Jiao Y."/>
        </authorList>
    </citation>
    <scope>NUCLEOTIDE SEQUENCE [LARGE SCALE GENOMIC DNA]</scope>
    <source>
        <strain evidence="12">IBCAS-2021</strain>
        <tissue evidence="12">Leaf</tissue>
    </source>
</reference>
<dbReference type="GO" id="GO:0004722">
    <property type="term" value="F:protein serine/threonine phosphatase activity"/>
    <property type="evidence" value="ECO:0007669"/>
    <property type="project" value="UniProtKB-EC"/>
</dbReference>
<feature type="domain" description="PPM-type phosphatase" evidence="11">
    <location>
        <begin position="97"/>
        <end position="403"/>
    </location>
</feature>
<comment type="similarity">
    <text evidence="9">Belongs to the PP2C family.</text>
</comment>
<comment type="caution">
    <text evidence="12">The sequence shown here is derived from an EMBL/GenBank/DDBJ whole genome shotgun (WGS) entry which is preliminary data.</text>
</comment>
<dbReference type="SUPFAM" id="SSF81606">
    <property type="entry name" value="PP2C-like"/>
    <property type="match status" value="1"/>
</dbReference>
<name>A0AAV7E0T0_ARIFI</name>
<protein>
    <recommendedName>
        <fullName evidence="3">protein-serine/threonine phosphatase</fullName>
        <ecNumber evidence="3">3.1.3.16</ecNumber>
    </recommendedName>
</protein>
<keyword evidence="5 9" id="KW-0378">Hydrolase</keyword>
<evidence type="ECO:0000256" key="6">
    <source>
        <dbReference type="ARBA" id="ARBA00022842"/>
    </source>
</evidence>
<accession>A0AAV7E0T0</accession>
<evidence type="ECO:0000256" key="5">
    <source>
        <dbReference type="ARBA" id="ARBA00022801"/>
    </source>
</evidence>
<keyword evidence="8" id="KW-0464">Manganese</keyword>
<dbReference type="InterPro" id="IPR000222">
    <property type="entry name" value="PP2C_BS"/>
</dbReference>
<proteinExistence type="inferred from homology"/>
<dbReference type="InterPro" id="IPR015655">
    <property type="entry name" value="PP2C"/>
</dbReference>
<feature type="region of interest" description="Disordered" evidence="10">
    <location>
        <begin position="1"/>
        <end position="20"/>
    </location>
</feature>
<dbReference type="FunFam" id="3.60.40.10:FF:000041">
    <property type="entry name" value="Protein phosphatase 2C 51"/>
    <property type="match status" value="1"/>
</dbReference>
<evidence type="ECO:0000256" key="3">
    <source>
        <dbReference type="ARBA" id="ARBA00013081"/>
    </source>
</evidence>
<evidence type="ECO:0000256" key="7">
    <source>
        <dbReference type="ARBA" id="ARBA00022912"/>
    </source>
</evidence>
<dbReference type="InterPro" id="IPR001932">
    <property type="entry name" value="PPM-type_phosphatase-like_dom"/>
</dbReference>
<evidence type="ECO:0000259" key="11">
    <source>
        <dbReference type="PROSITE" id="PS51746"/>
    </source>
</evidence>
<dbReference type="Gene3D" id="3.60.40.10">
    <property type="entry name" value="PPM-type phosphatase domain"/>
    <property type="match status" value="1"/>
</dbReference>
<keyword evidence="4" id="KW-0479">Metal-binding</keyword>
<dbReference type="InterPro" id="IPR036457">
    <property type="entry name" value="PPM-type-like_dom_sf"/>
</dbReference>
<organism evidence="12 13">
    <name type="scientific">Aristolochia fimbriata</name>
    <name type="common">White veined hardy Dutchman's pipe vine</name>
    <dbReference type="NCBI Taxonomy" id="158543"/>
    <lineage>
        <taxon>Eukaryota</taxon>
        <taxon>Viridiplantae</taxon>
        <taxon>Streptophyta</taxon>
        <taxon>Embryophyta</taxon>
        <taxon>Tracheophyta</taxon>
        <taxon>Spermatophyta</taxon>
        <taxon>Magnoliopsida</taxon>
        <taxon>Magnoliidae</taxon>
        <taxon>Piperales</taxon>
        <taxon>Aristolochiaceae</taxon>
        <taxon>Aristolochia</taxon>
    </lineage>
</organism>
<dbReference type="AlphaFoldDB" id="A0AAV7E0T0"/>
<keyword evidence="7 9" id="KW-0904">Protein phosphatase</keyword>
<dbReference type="EC" id="3.1.3.16" evidence="3"/>
<dbReference type="GO" id="GO:0046872">
    <property type="term" value="F:metal ion binding"/>
    <property type="evidence" value="ECO:0007669"/>
    <property type="project" value="UniProtKB-KW"/>
</dbReference>
<dbReference type="Proteomes" id="UP000825729">
    <property type="component" value="Unassembled WGS sequence"/>
</dbReference>
<feature type="compositionally biased region" description="Basic and acidic residues" evidence="10">
    <location>
        <begin position="9"/>
        <end position="19"/>
    </location>
</feature>
<feature type="compositionally biased region" description="Basic and acidic residues" evidence="10">
    <location>
        <begin position="40"/>
        <end position="52"/>
    </location>
</feature>
<evidence type="ECO:0000256" key="4">
    <source>
        <dbReference type="ARBA" id="ARBA00022723"/>
    </source>
</evidence>
<comment type="cofactor">
    <cofactor evidence="2">
        <name>Mg(2+)</name>
        <dbReference type="ChEBI" id="CHEBI:18420"/>
    </cofactor>
</comment>
<sequence length="409" mass="43760">MAEICVNMAREDSSPEKCREARRRRIELRRAGLELVDGWSGEKRRYESDRAGGGKRNRTDGSSSSPALGGQSSAAQPENPLTRTNSSESPMPDPSPAYGVVSLSGRSRDMEDAVSVRTDFLGQTGKVRCLPMHFFGVFDGHGGAHVAMLCKERMHVFVAEELRRFSDAGVDMAPVAWSAAMRRSYERMDEMVLGSCACGATGGNCSCEHSGVTSEIVGSTAVVAIVSPDRVIVANCGDSRAVLSRGGSAIPLSDDHKPDRPDELARIEAAGGHVIYLNGARVQGILAMSRALGDKYLKPYVISDPEVKITERSQDDEFIILASDGLWDVLSNELACDVVRRCLSDAGPSSSAVDVLNMDAPEPAGSGDTQASHSRCSLAAALLTRLALGRKSCDNISVIVIDLKNSSRR</sequence>
<dbReference type="CDD" id="cd00143">
    <property type="entry name" value="PP2Cc"/>
    <property type="match status" value="1"/>
</dbReference>
<evidence type="ECO:0000256" key="10">
    <source>
        <dbReference type="SAM" id="MobiDB-lite"/>
    </source>
</evidence>
<feature type="compositionally biased region" description="Low complexity" evidence="10">
    <location>
        <begin position="61"/>
        <end position="75"/>
    </location>
</feature>
<dbReference type="SMART" id="SM00332">
    <property type="entry name" value="PP2Cc"/>
    <property type="match status" value="1"/>
</dbReference>
<evidence type="ECO:0000256" key="9">
    <source>
        <dbReference type="RuleBase" id="RU003465"/>
    </source>
</evidence>
<feature type="region of interest" description="Disordered" evidence="10">
    <location>
        <begin position="347"/>
        <end position="371"/>
    </location>
</feature>
<keyword evidence="13" id="KW-1185">Reference proteome</keyword>
<evidence type="ECO:0000256" key="1">
    <source>
        <dbReference type="ARBA" id="ARBA00001936"/>
    </source>
</evidence>
<dbReference type="Pfam" id="PF00481">
    <property type="entry name" value="PP2C"/>
    <property type="match status" value="1"/>
</dbReference>
<evidence type="ECO:0000256" key="8">
    <source>
        <dbReference type="ARBA" id="ARBA00023211"/>
    </source>
</evidence>
<dbReference type="PANTHER" id="PTHR47992">
    <property type="entry name" value="PROTEIN PHOSPHATASE"/>
    <property type="match status" value="1"/>
</dbReference>
<dbReference type="EMBL" id="JAINDJ010000007">
    <property type="protein sequence ID" value="KAG9441436.1"/>
    <property type="molecule type" value="Genomic_DNA"/>
</dbReference>
<evidence type="ECO:0000313" key="13">
    <source>
        <dbReference type="Proteomes" id="UP000825729"/>
    </source>
</evidence>
<comment type="cofactor">
    <cofactor evidence="1">
        <name>Mn(2+)</name>
        <dbReference type="ChEBI" id="CHEBI:29035"/>
    </cofactor>
</comment>
<evidence type="ECO:0000313" key="12">
    <source>
        <dbReference type="EMBL" id="KAG9441436.1"/>
    </source>
</evidence>
<dbReference type="PROSITE" id="PS51746">
    <property type="entry name" value="PPM_2"/>
    <property type="match status" value="1"/>
</dbReference>